<keyword evidence="10" id="KW-1185">Reference proteome</keyword>
<feature type="domain" description="PTS EIIB type-4" evidence="8">
    <location>
        <begin position="2"/>
        <end position="160"/>
    </location>
</feature>
<dbReference type="GO" id="GO:0005737">
    <property type="term" value="C:cytoplasm"/>
    <property type="evidence" value="ECO:0007669"/>
    <property type="project" value="UniProtKB-SubCell"/>
</dbReference>
<dbReference type="EMBL" id="CP002628">
    <property type="protein sequence ID" value="AEB07332.1"/>
    <property type="molecule type" value="Genomic_DNA"/>
</dbReference>
<evidence type="ECO:0000313" key="10">
    <source>
        <dbReference type="Proteomes" id="UP000006851"/>
    </source>
</evidence>
<keyword evidence="4" id="KW-0762">Sugar transport</keyword>
<protein>
    <submittedName>
        <fullName evidence="9">PTS system sorbose subfamily IIB component</fullName>
    </submittedName>
</protein>
<evidence type="ECO:0000256" key="1">
    <source>
        <dbReference type="ARBA" id="ARBA00004496"/>
    </source>
</evidence>
<dbReference type="Gene3D" id="3.40.35.10">
    <property type="entry name" value="Phosphotransferase system, sorbose subfamily IIB component"/>
    <property type="match status" value="1"/>
</dbReference>
<dbReference type="GO" id="GO:0008982">
    <property type="term" value="F:protein-N(PI)-phosphohistidine-sugar phosphotransferase activity"/>
    <property type="evidence" value="ECO:0007669"/>
    <property type="project" value="InterPro"/>
</dbReference>
<dbReference type="AlphaFoldDB" id="F2N8E9"/>
<reference evidence="10" key="1">
    <citation type="journal article" date="2013" name="Stand. Genomic Sci.">
        <title>Complete genome sequence of Coriobacterium glomerans type strain (PW2(T)) from the midgut of Pyrrhocoris apterus L. (red soldier bug).</title>
        <authorList>
            <person name="Stackebrandt E."/>
            <person name="Zeytun A."/>
            <person name="Lapidus A."/>
            <person name="Nolan M."/>
            <person name="Lucas S."/>
            <person name="Hammon N."/>
            <person name="Deshpande S."/>
            <person name="Cheng J.F."/>
            <person name="Tapia R."/>
            <person name="Goodwin L.A."/>
            <person name="Pitluck S."/>
            <person name="Liolios K."/>
            <person name="Pagani I."/>
            <person name="Ivanova N."/>
            <person name="Mavromatis K."/>
            <person name="Mikhailova N."/>
            <person name="Huntemann M."/>
            <person name="Pati A."/>
            <person name="Chen A."/>
            <person name="Palaniappan K."/>
            <person name="Chang Y.J."/>
            <person name="Land M."/>
            <person name="Hauser L."/>
            <person name="Rohde M."/>
            <person name="Pukall R."/>
            <person name="Goker M."/>
            <person name="Detter J.C."/>
            <person name="Woyke T."/>
            <person name="Bristow J."/>
            <person name="Eisen J.A."/>
            <person name="Markowitz V."/>
            <person name="Hugenholtz P."/>
            <person name="Kyrpides N.C."/>
            <person name="Klenk H.P."/>
        </authorList>
    </citation>
    <scope>NUCLEOTIDE SEQUENCE</scope>
    <source>
        <strain evidence="10">ATCC 49209 / DSM 20642 / JCM 10262 / PW2</strain>
    </source>
</reference>
<dbReference type="InterPro" id="IPR004720">
    <property type="entry name" value="PTS_IIB_sorbose-sp"/>
</dbReference>
<dbReference type="STRING" id="700015.Corgl_1230"/>
<keyword evidence="2" id="KW-0813">Transport</keyword>
<keyword evidence="6" id="KW-0598">Phosphotransferase system</keyword>
<keyword evidence="7" id="KW-0418">Kinase</keyword>
<dbReference type="Proteomes" id="UP000006851">
    <property type="component" value="Chromosome"/>
</dbReference>
<evidence type="ECO:0000313" key="9">
    <source>
        <dbReference type="EMBL" id="AEB07332.1"/>
    </source>
</evidence>
<evidence type="ECO:0000256" key="4">
    <source>
        <dbReference type="ARBA" id="ARBA00022597"/>
    </source>
</evidence>
<name>F2N8E9_CORGP</name>
<evidence type="ECO:0000259" key="8">
    <source>
        <dbReference type="PROSITE" id="PS51101"/>
    </source>
</evidence>
<dbReference type="eggNOG" id="COG3444">
    <property type="taxonomic scope" value="Bacteria"/>
</dbReference>
<evidence type="ECO:0000256" key="5">
    <source>
        <dbReference type="ARBA" id="ARBA00022679"/>
    </source>
</evidence>
<sequence length="160" mass="17685">MIDSNLRFVRIDDRLIHGQVITAWLHAYHDVTHILVVDDDVSADPFMRQMFGLLVPSGITIDVTDVAGAIELCAAGLPRPTMMLVKYPLTVKRLIDGGVSIEFLNIGGMGMAANRKKFFQNVAASDLERQILKELIDSGMKVEIQIVPAQKQVDVASLLR</sequence>
<dbReference type="KEGG" id="cgo:Corgl_1230"/>
<dbReference type="OrthoDB" id="9788818at2"/>
<dbReference type="InterPro" id="IPR036667">
    <property type="entry name" value="PTS_IIB_sorbose-sp_sf"/>
</dbReference>
<accession>F2N8E9</accession>
<dbReference type="Pfam" id="PF03830">
    <property type="entry name" value="PTSIIB_sorb"/>
    <property type="match status" value="1"/>
</dbReference>
<dbReference type="RefSeq" id="WP_013709075.1">
    <property type="nucleotide sequence ID" value="NC_015389.1"/>
</dbReference>
<comment type="subcellular location">
    <subcellularLocation>
        <location evidence="1">Cytoplasm</location>
    </subcellularLocation>
</comment>
<evidence type="ECO:0000256" key="7">
    <source>
        <dbReference type="ARBA" id="ARBA00022777"/>
    </source>
</evidence>
<keyword evidence="3" id="KW-0963">Cytoplasm</keyword>
<organism evidence="9 10">
    <name type="scientific">Coriobacterium glomerans (strain ATCC 49209 / DSM 20642 / JCM 10262 / PW2)</name>
    <dbReference type="NCBI Taxonomy" id="700015"/>
    <lineage>
        <taxon>Bacteria</taxon>
        <taxon>Bacillati</taxon>
        <taxon>Actinomycetota</taxon>
        <taxon>Coriobacteriia</taxon>
        <taxon>Coriobacteriales</taxon>
        <taxon>Coriobacteriaceae</taxon>
        <taxon>Coriobacterium</taxon>
    </lineage>
</organism>
<dbReference type="SUPFAM" id="SSF52728">
    <property type="entry name" value="PTS IIb component"/>
    <property type="match status" value="1"/>
</dbReference>
<evidence type="ECO:0000256" key="2">
    <source>
        <dbReference type="ARBA" id="ARBA00022448"/>
    </source>
</evidence>
<keyword evidence="5" id="KW-0808">Transferase</keyword>
<dbReference type="GO" id="GO:0016301">
    <property type="term" value="F:kinase activity"/>
    <property type="evidence" value="ECO:0007669"/>
    <property type="project" value="UniProtKB-KW"/>
</dbReference>
<evidence type="ECO:0000256" key="6">
    <source>
        <dbReference type="ARBA" id="ARBA00022683"/>
    </source>
</evidence>
<gene>
    <name evidence="9" type="ordered locus">Corgl_1230</name>
</gene>
<dbReference type="HOGENOM" id="CLU_116175_0_0_11"/>
<evidence type="ECO:0000256" key="3">
    <source>
        <dbReference type="ARBA" id="ARBA00022490"/>
    </source>
</evidence>
<proteinExistence type="predicted"/>
<dbReference type="PROSITE" id="PS51101">
    <property type="entry name" value="PTS_EIIB_TYPE_4"/>
    <property type="match status" value="1"/>
</dbReference>
<dbReference type="GO" id="GO:0009401">
    <property type="term" value="P:phosphoenolpyruvate-dependent sugar phosphotransferase system"/>
    <property type="evidence" value="ECO:0007669"/>
    <property type="project" value="UniProtKB-KW"/>
</dbReference>